<dbReference type="EMBL" id="JAQIZT010000003">
    <property type="protein sequence ID" value="KAJ7002476.1"/>
    <property type="molecule type" value="Genomic_DNA"/>
</dbReference>
<organism evidence="1 2">
    <name type="scientific">Populus alba x Populus x berolinensis</name>
    <dbReference type="NCBI Taxonomy" id="444605"/>
    <lineage>
        <taxon>Eukaryota</taxon>
        <taxon>Viridiplantae</taxon>
        <taxon>Streptophyta</taxon>
        <taxon>Embryophyta</taxon>
        <taxon>Tracheophyta</taxon>
        <taxon>Spermatophyta</taxon>
        <taxon>Magnoliopsida</taxon>
        <taxon>eudicotyledons</taxon>
        <taxon>Gunneridae</taxon>
        <taxon>Pentapetalae</taxon>
        <taxon>rosids</taxon>
        <taxon>fabids</taxon>
        <taxon>Malpighiales</taxon>
        <taxon>Salicaceae</taxon>
        <taxon>Saliceae</taxon>
        <taxon>Populus</taxon>
    </lineage>
</organism>
<evidence type="ECO:0000313" key="1">
    <source>
        <dbReference type="EMBL" id="KAJ7002476.1"/>
    </source>
</evidence>
<accession>A0AAD6R507</accession>
<protein>
    <submittedName>
        <fullName evidence="1">Uncharacterized protein</fullName>
    </submittedName>
</protein>
<gene>
    <name evidence="1" type="ORF">NC653_007836</name>
</gene>
<dbReference type="Proteomes" id="UP001164929">
    <property type="component" value="Chromosome 3"/>
</dbReference>
<name>A0AAD6R507_9ROSI</name>
<dbReference type="AlphaFoldDB" id="A0AAD6R507"/>
<reference evidence="1" key="1">
    <citation type="journal article" date="2023" name="Mol. Ecol. Resour.">
        <title>Chromosome-level genome assembly of a triploid poplar Populus alba 'Berolinensis'.</title>
        <authorList>
            <person name="Chen S."/>
            <person name="Yu Y."/>
            <person name="Wang X."/>
            <person name="Wang S."/>
            <person name="Zhang T."/>
            <person name="Zhou Y."/>
            <person name="He R."/>
            <person name="Meng N."/>
            <person name="Wang Y."/>
            <person name="Liu W."/>
            <person name="Liu Z."/>
            <person name="Liu J."/>
            <person name="Guo Q."/>
            <person name="Huang H."/>
            <person name="Sederoff R.R."/>
            <person name="Wang G."/>
            <person name="Qu G."/>
            <person name="Chen S."/>
        </authorList>
    </citation>
    <scope>NUCLEOTIDE SEQUENCE</scope>
    <source>
        <strain evidence="1">SC-2020</strain>
    </source>
</reference>
<sequence length="105" mass="12195">MPSFCDLIHSDLLAEYDDSTTCKGESGVFMIYQNMKDTSILPKDLLLCGLVQRPRSHRHGHACNHIIIATFPSFHCWIEQVLISSKVFWLLEKNPKMEYIPKWQT</sequence>
<evidence type="ECO:0000313" key="2">
    <source>
        <dbReference type="Proteomes" id="UP001164929"/>
    </source>
</evidence>
<proteinExistence type="predicted"/>
<keyword evidence="2" id="KW-1185">Reference proteome</keyword>
<comment type="caution">
    <text evidence="1">The sequence shown here is derived from an EMBL/GenBank/DDBJ whole genome shotgun (WGS) entry which is preliminary data.</text>
</comment>